<accession>A0ABY4XGV6</accession>
<organism evidence="1 2">
    <name type="scientific">Dyadobacter chenhuakuii</name>
    <dbReference type="NCBI Taxonomy" id="2909339"/>
    <lineage>
        <taxon>Bacteria</taxon>
        <taxon>Pseudomonadati</taxon>
        <taxon>Bacteroidota</taxon>
        <taxon>Cytophagia</taxon>
        <taxon>Cytophagales</taxon>
        <taxon>Spirosomataceae</taxon>
        <taxon>Dyadobacter</taxon>
    </lineage>
</organism>
<proteinExistence type="predicted"/>
<keyword evidence="2" id="KW-1185">Reference proteome</keyword>
<name>A0ABY4XGV6_9BACT</name>
<evidence type="ECO:0000313" key="1">
    <source>
        <dbReference type="EMBL" id="USJ29639.1"/>
    </source>
</evidence>
<gene>
    <name evidence="1" type="ORF">NFI80_17350</name>
</gene>
<dbReference type="EMBL" id="CP098805">
    <property type="protein sequence ID" value="USJ29639.1"/>
    <property type="molecule type" value="Genomic_DNA"/>
</dbReference>
<dbReference type="RefSeq" id="WP_235165420.1">
    <property type="nucleotide sequence ID" value="NZ_CP098805.1"/>
</dbReference>
<sequence>MKKAILYTTAVLVIIHILLTENRKIDGTCDQIVPMHFRGINFQFPLKVKGALNPQIHGFIRSSSWLQTDYFGSNQISTKWFFNWENDWNGQQEINNALKEKRIYGIAFELHKDSCKTDQEIISEIQKIYPGNYRHFENHGNTSYIWERNCLTIFVKRVNQYPAKYSVPEVSFCYGLDDEQINIYATYTGYINHYPD</sequence>
<evidence type="ECO:0000313" key="2">
    <source>
        <dbReference type="Proteomes" id="UP001055420"/>
    </source>
</evidence>
<protein>
    <submittedName>
        <fullName evidence="1">Uncharacterized protein</fullName>
    </submittedName>
</protein>
<dbReference type="Proteomes" id="UP001055420">
    <property type="component" value="Chromosome"/>
</dbReference>
<reference evidence="1" key="1">
    <citation type="submission" date="2022-06" db="EMBL/GenBank/DDBJ databases">
        <title>Novel species in genus Dyadobacter.</title>
        <authorList>
            <person name="Ma C."/>
        </authorList>
    </citation>
    <scope>NUCLEOTIDE SEQUENCE</scope>
    <source>
        <strain evidence="1">CY22</strain>
    </source>
</reference>